<dbReference type="InterPro" id="IPR010131">
    <property type="entry name" value="MdtP/NodT-like"/>
</dbReference>
<evidence type="ECO:0000313" key="3">
    <source>
        <dbReference type="EMBL" id="AWI50051.1"/>
    </source>
</evidence>
<dbReference type="GO" id="GO:0015562">
    <property type="term" value="F:efflux transmembrane transporter activity"/>
    <property type="evidence" value="ECO:0007669"/>
    <property type="project" value="InterPro"/>
</dbReference>
<dbReference type="KEGG" id="apor:DDU33_00405"/>
<sequence length="464" mass="50224">MKTVKLTTIAIFIAFLTACNATQVDTQSTVTLPTQFEQTAQATGSQNVQQWWQNWQDPQLSRLIEQGLQNNLDIALAQTRLKEAQANSQYAEADMGVNVGLNGSISGGISNINSGIINPSSGRSGGGYGGFSASWEPDIFGQKRSDADAAYYAALGQQEQLYGTQLLVASQIADNYFKIFATEQQKALISQNLTVLAELQRYIQGRFNAGQATAYEVNEIAAQIAALQAKQTTLTAQAVSFERNIAILLGQTPQGFHLVKQGNPLAKIPNPPAGQQPSDVINRRPDLRANAQQIRAYSAKLASAKADLLPRFDIQFLGQGGRIGLNNDLSHLSGIGSFVSAGVQLPIFTNGRIEANIDAANARLKGVVIQYDKTLLTALAEVDNSYQMQQSLARQTALLTKTVQQAQKQAKDSQLLFKHGDKTLDVALRAQISALNYQEQLVQSRLAQAQNLLAVYKALGGGWQ</sequence>
<dbReference type="NCBIfam" id="TIGR01845">
    <property type="entry name" value="outer_NodT"/>
    <property type="match status" value="1"/>
</dbReference>
<protein>
    <recommendedName>
        <fullName evidence="5">TolC family protein</fullName>
    </recommendedName>
</protein>
<keyword evidence="4" id="KW-1185">Reference proteome</keyword>
<evidence type="ECO:0008006" key="5">
    <source>
        <dbReference type="Google" id="ProtNLM"/>
    </source>
</evidence>
<gene>
    <name evidence="3" type="ORF">DDU33_00405</name>
</gene>
<dbReference type="PROSITE" id="PS51257">
    <property type="entry name" value="PROKAR_LIPOPROTEIN"/>
    <property type="match status" value="1"/>
</dbReference>
<keyword evidence="2" id="KW-0812">Transmembrane</keyword>
<name>A0A2U8FGD9_9PAST</name>
<keyword evidence="2" id="KW-0472">Membrane</keyword>
<dbReference type="GO" id="GO:0016020">
    <property type="term" value="C:membrane"/>
    <property type="evidence" value="ECO:0007669"/>
    <property type="project" value="InterPro"/>
</dbReference>
<organism evidence="3 4">
    <name type="scientific">Actinobacillus porcitonsillarum</name>
    <dbReference type="NCBI Taxonomy" id="189834"/>
    <lineage>
        <taxon>Bacteria</taxon>
        <taxon>Pseudomonadati</taxon>
        <taxon>Pseudomonadota</taxon>
        <taxon>Gammaproteobacteria</taxon>
        <taxon>Pasteurellales</taxon>
        <taxon>Pasteurellaceae</taxon>
        <taxon>Actinobacillus</taxon>
    </lineage>
</organism>
<keyword evidence="2" id="KW-0732">Signal</keyword>
<proteinExistence type="inferred from homology"/>
<evidence type="ECO:0000256" key="2">
    <source>
        <dbReference type="RuleBase" id="RU362097"/>
    </source>
</evidence>
<dbReference type="PANTHER" id="PTHR30203:SF30">
    <property type="entry name" value="OUTER MEMBRANE PROTEIN-RELATED"/>
    <property type="match status" value="1"/>
</dbReference>
<dbReference type="PANTHER" id="PTHR30203">
    <property type="entry name" value="OUTER MEMBRANE CATION EFFLUX PROTEIN"/>
    <property type="match status" value="1"/>
</dbReference>
<dbReference type="AlphaFoldDB" id="A0A2U8FGD9"/>
<feature type="signal peptide" evidence="2">
    <location>
        <begin position="1"/>
        <end position="21"/>
    </location>
</feature>
<dbReference type="RefSeq" id="WP_108922428.1">
    <property type="nucleotide sequence ID" value="NZ_CP029206.1"/>
</dbReference>
<dbReference type="Gene3D" id="2.20.200.10">
    <property type="entry name" value="Outer membrane efflux proteins (OEP)"/>
    <property type="match status" value="1"/>
</dbReference>
<accession>A0A2U8FGD9</accession>
<dbReference type="Proteomes" id="UP000244920">
    <property type="component" value="Chromosome"/>
</dbReference>
<feature type="chain" id="PRO_5015796214" description="TolC family protein" evidence="2">
    <location>
        <begin position="22"/>
        <end position="464"/>
    </location>
</feature>
<comment type="similarity">
    <text evidence="1 2">Belongs to the outer membrane factor (OMF) (TC 1.B.17) family.</text>
</comment>
<dbReference type="SUPFAM" id="SSF56954">
    <property type="entry name" value="Outer membrane efflux proteins (OEP)"/>
    <property type="match status" value="1"/>
</dbReference>
<keyword evidence="2" id="KW-0449">Lipoprotein</keyword>
<dbReference type="Pfam" id="PF02321">
    <property type="entry name" value="OEP"/>
    <property type="match status" value="2"/>
</dbReference>
<evidence type="ECO:0000256" key="1">
    <source>
        <dbReference type="ARBA" id="ARBA00007613"/>
    </source>
</evidence>
<reference evidence="4" key="1">
    <citation type="submission" date="2018-05" db="EMBL/GenBank/DDBJ databases">
        <title>Complete genome sequence of Actinobacillus porcitonsillarum reference strain 9953L55 (CCUG 46996).</title>
        <authorList>
            <person name="Dona V."/>
            <person name="Perreten V."/>
        </authorList>
    </citation>
    <scope>NUCLEOTIDE SEQUENCE [LARGE SCALE GENOMIC DNA]</scope>
    <source>
        <strain evidence="4">9953L55</strain>
    </source>
</reference>
<dbReference type="InterPro" id="IPR003423">
    <property type="entry name" value="OMP_efflux"/>
</dbReference>
<dbReference type="EMBL" id="CP029206">
    <property type="protein sequence ID" value="AWI50051.1"/>
    <property type="molecule type" value="Genomic_DNA"/>
</dbReference>
<evidence type="ECO:0000313" key="4">
    <source>
        <dbReference type="Proteomes" id="UP000244920"/>
    </source>
</evidence>
<dbReference type="Gene3D" id="1.20.1600.10">
    <property type="entry name" value="Outer membrane efflux proteins (OEP)"/>
    <property type="match status" value="1"/>
</dbReference>